<evidence type="ECO:0000259" key="4">
    <source>
        <dbReference type="Pfam" id="PF07687"/>
    </source>
</evidence>
<dbReference type="EMBL" id="JBEDNY010000007">
    <property type="protein sequence ID" value="MEZ3165325.1"/>
    <property type="molecule type" value="Genomic_DNA"/>
</dbReference>
<evidence type="ECO:0000256" key="2">
    <source>
        <dbReference type="ARBA" id="ARBA00022801"/>
    </source>
</evidence>
<keyword evidence="2" id="KW-0378">Hydrolase</keyword>
<feature type="compositionally biased region" description="Basic and acidic residues" evidence="3">
    <location>
        <begin position="133"/>
        <end position="142"/>
    </location>
</feature>
<dbReference type="SUPFAM" id="SSF55031">
    <property type="entry name" value="Bacterial exopeptidase dimerisation domain"/>
    <property type="match status" value="1"/>
</dbReference>
<dbReference type="RefSeq" id="WP_371163352.1">
    <property type="nucleotide sequence ID" value="NZ_JBEDNX010000006.1"/>
</dbReference>
<dbReference type="PANTHER" id="PTHR43808:SF25">
    <property type="entry name" value="PEPTIDASE M20 DIMERISATION DOMAIN-CONTAINING PROTEIN"/>
    <property type="match status" value="1"/>
</dbReference>
<feature type="region of interest" description="Disordered" evidence="3">
    <location>
        <begin position="78"/>
        <end position="153"/>
    </location>
</feature>
<keyword evidence="6" id="KW-1185">Reference proteome</keyword>
<feature type="domain" description="Peptidase M20 dimerisation" evidence="4">
    <location>
        <begin position="239"/>
        <end position="348"/>
    </location>
</feature>
<proteinExistence type="predicted"/>
<dbReference type="InterPro" id="IPR002933">
    <property type="entry name" value="Peptidase_M20"/>
</dbReference>
<dbReference type="PANTHER" id="PTHR43808">
    <property type="entry name" value="ACETYLORNITHINE DEACETYLASE"/>
    <property type="match status" value="1"/>
</dbReference>
<dbReference type="InterPro" id="IPR050072">
    <property type="entry name" value="Peptidase_M20A"/>
</dbReference>
<dbReference type="InterPro" id="IPR011650">
    <property type="entry name" value="Peptidase_M20_dimer"/>
</dbReference>
<reference evidence="5 6" key="1">
    <citation type="submission" date="2024-06" db="EMBL/GenBank/DDBJ databases">
        <title>Halorubrum miltondacostae sp. nov., a potential PHA producer isolated from an inland solar saltern in Rio Maior, Portugal.</title>
        <authorList>
            <person name="Albuquerque L."/>
            <person name="Viver T."/>
            <person name="Barroso C."/>
            <person name="Claudino R."/>
            <person name="Galvan M."/>
            <person name="Simoes G."/>
            <person name="Lobo Da Cunha A."/>
            <person name="Egas C."/>
        </authorList>
    </citation>
    <scope>NUCLEOTIDE SEQUENCE [LARGE SCALE GENOMIC DNA]</scope>
    <source>
        <strain evidence="5 6">RMP-11</strain>
    </source>
</reference>
<dbReference type="GO" id="GO:0046872">
    <property type="term" value="F:metal ion binding"/>
    <property type="evidence" value="ECO:0007669"/>
    <property type="project" value="UniProtKB-KW"/>
</dbReference>
<dbReference type="Proteomes" id="UP001567572">
    <property type="component" value="Unassembled WGS sequence"/>
</dbReference>
<feature type="compositionally biased region" description="Low complexity" evidence="3">
    <location>
        <begin position="93"/>
        <end position="107"/>
    </location>
</feature>
<protein>
    <submittedName>
        <fullName evidence="5">M20/M25/M40 family metallo-hydrolase</fullName>
    </submittedName>
</protein>
<dbReference type="SUPFAM" id="SSF53187">
    <property type="entry name" value="Zn-dependent exopeptidases"/>
    <property type="match status" value="1"/>
</dbReference>
<sequence>MEFDMRAFAADLCRHRSTAGEEAAAAAFVAERLADLGFETYAWDADPTVLADHPSFPDDLDAAAVEGRRSVAGVLELGGANDGEDASGGGDAGPESAPGSAAGDPAPTLVLNGHLDVVPAEPTEWSSDPFEPVWRDDADRPADGGGEGGETLTARGAADMKSGLAACVAAAVDLREGVADGSVDLPPSGLRIVVEAVAGEEDGGYGAATAAFANPYPFERDAAIVAEPTELRPVVACEGSLMARLEIDGRSAHAATRWRGEDVLPRFEAVREAFADLESERGESVSHPLYESFAVPWPVVCGRVEAGSWASTVPATLQAEFRIGVAPGETVAEVEAAFRERLGEVAAADPWLRDHPPRFERFSVQFEPAEVAADEPVVEAVRAGRAATGLPDAEPRGATYGADSRHFVAAGIPAVLFGPGTIDEAHYPDETIAWEQVERARAAIAAAAERFARDYAA</sequence>
<dbReference type="GO" id="GO:0016787">
    <property type="term" value="F:hydrolase activity"/>
    <property type="evidence" value="ECO:0007669"/>
    <property type="project" value="UniProtKB-KW"/>
</dbReference>
<dbReference type="Gene3D" id="3.40.630.10">
    <property type="entry name" value="Zn peptidases"/>
    <property type="match status" value="1"/>
</dbReference>
<evidence type="ECO:0000256" key="1">
    <source>
        <dbReference type="ARBA" id="ARBA00022723"/>
    </source>
</evidence>
<organism evidence="5 6">
    <name type="scientific">Halorubrum miltondacostae</name>
    <dbReference type="NCBI Taxonomy" id="3076378"/>
    <lineage>
        <taxon>Archaea</taxon>
        <taxon>Methanobacteriati</taxon>
        <taxon>Methanobacteriota</taxon>
        <taxon>Stenosarchaea group</taxon>
        <taxon>Halobacteria</taxon>
        <taxon>Halobacteriales</taxon>
        <taxon>Haloferacaceae</taxon>
        <taxon>Halorubrum</taxon>
    </lineage>
</organism>
<comment type="caution">
    <text evidence="5">The sequence shown here is derived from an EMBL/GenBank/DDBJ whole genome shotgun (WGS) entry which is preliminary data.</text>
</comment>
<dbReference type="Gene3D" id="3.30.70.360">
    <property type="match status" value="1"/>
</dbReference>
<evidence type="ECO:0000313" key="6">
    <source>
        <dbReference type="Proteomes" id="UP001567572"/>
    </source>
</evidence>
<accession>A0ABD5M6N3</accession>
<name>A0ABD5M6N3_9EURY</name>
<keyword evidence="1" id="KW-0479">Metal-binding</keyword>
<evidence type="ECO:0000313" key="5">
    <source>
        <dbReference type="EMBL" id="MEZ3165325.1"/>
    </source>
</evidence>
<dbReference type="Pfam" id="PF07687">
    <property type="entry name" value="M20_dimer"/>
    <property type="match status" value="1"/>
</dbReference>
<gene>
    <name evidence="5" type="ORF">ABNG04_15915</name>
</gene>
<dbReference type="Pfam" id="PF01546">
    <property type="entry name" value="Peptidase_M20"/>
    <property type="match status" value="1"/>
</dbReference>
<evidence type="ECO:0000256" key="3">
    <source>
        <dbReference type="SAM" id="MobiDB-lite"/>
    </source>
</evidence>
<dbReference type="AlphaFoldDB" id="A0ABD5M6N3"/>
<dbReference type="InterPro" id="IPR036264">
    <property type="entry name" value="Bact_exopeptidase_dim_dom"/>
</dbReference>